<dbReference type="InterPro" id="IPR029063">
    <property type="entry name" value="SAM-dependent_MTases_sf"/>
</dbReference>
<evidence type="ECO:0000259" key="4">
    <source>
        <dbReference type="SMART" id="SM00828"/>
    </source>
</evidence>
<keyword evidence="1 5" id="KW-0489">Methyltransferase</keyword>
<dbReference type="CDD" id="cd02440">
    <property type="entry name" value="AdoMet_MTases"/>
    <property type="match status" value="1"/>
</dbReference>
<name>A0ABD6CCK4_9EURY</name>
<dbReference type="InterPro" id="IPR013216">
    <property type="entry name" value="Methyltransf_11"/>
</dbReference>
<keyword evidence="6" id="KW-1185">Reference proteome</keyword>
<dbReference type="SUPFAM" id="SSF53335">
    <property type="entry name" value="S-adenosyl-L-methionine-dependent methyltransferases"/>
    <property type="match status" value="1"/>
</dbReference>
<proteinExistence type="predicted"/>
<keyword evidence="2" id="KW-0808">Transferase</keyword>
<dbReference type="GO" id="GO:0008168">
    <property type="term" value="F:methyltransferase activity"/>
    <property type="evidence" value="ECO:0007669"/>
    <property type="project" value="UniProtKB-KW"/>
</dbReference>
<evidence type="ECO:0000256" key="1">
    <source>
        <dbReference type="ARBA" id="ARBA00022603"/>
    </source>
</evidence>
<comment type="caution">
    <text evidence="5">The sequence shown here is derived from an EMBL/GenBank/DDBJ whole genome shotgun (WGS) entry which is preliminary data.</text>
</comment>
<dbReference type="RefSeq" id="WP_247380690.1">
    <property type="nucleotide sequence ID" value="NZ_JALLGV010000008.1"/>
</dbReference>
<dbReference type="SMART" id="SM00828">
    <property type="entry name" value="PKS_MT"/>
    <property type="match status" value="1"/>
</dbReference>
<protein>
    <submittedName>
        <fullName evidence="5">Methyltransferase domain-containing protein</fullName>
    </submittedName>
</protein>
<reference evidence="5 6" key="1">
    <citation type="journal article" date="2019" name="Int. J. Syst. Evol. Microbiol.">
        <title>The Global Catalogue of Microorganisms (GCM) 10K type strain sequencing project: providing services to taxonomists for standard genome sequencing and annotation.</title>
        <authorList>
            <consortium name="The Broad Institute Genomics Platform"/>
            <consortium name="The Broad Institute Genome Sequencing Center for Infectious Disease"/>
            <person name="Wu L."/>
            <person name="Ma J."/>
        </authorList>
    </citation>
    <scope>NUCLEOTIDE SEQUENCE [LARGE SCALE GENOMIC DNA]</scope>
    <source>
        <strain evidence="5 6">CGMCC 1.12125</strain>
    </source>
</reference>
<dbReference type="InterPro" id="IPR050447">
    <property type="entry name" value="Erg6_SMT_methyltransf"/>
</dbReference>
<keyword evidence="3" id="KW-0949">S-adenosyl-L-methionine</keyword>
<organism evidence="5 6">
    <name type="scientific">Halorientalis brevis</name>
    <dbReference type="NCBI Taxonomy" id="1126241"/>
    <lineage>
        <taxon>Archaea</taxon>
        <taxon>Methanobacteriati</taxon>
        <taxon>Methanobacteriota</taxon>
        <taxon>Stenosarchaea group</taxon>
        <taxon>Halobacteria</taxon>
        <taxon>Halobacteriales</taxon>
        <taxon>Haloarculaceae</taxon>
        <taxon>Halorientalis</taxon>
    </lineage>
</organism>
<evidence type="ECO:0000256" key="2">
    <source>
        <dbReference type="ARBA" id="ARBA00022679"/>
    </source>
</evidence>
<dbReference type="Gene3D" id="3.40.50.150">
    <property type="entry name" value="Vaccinia Virus protein VP39"/>
    <property type="match status" value="1"/>
</dbReference>
<feature type="domain" description="Polyketide synthase-like methyltransferase" evidence="4">
    <location>
        <begin position="28"/>
        <end position="259"/>
    </location>
</feature>
<dbReference type="PANTHER" id="PTHR44068:SF11">
    <property type="entry name" value="GERANYL DIPHOSPHATE 2-C-METHYLTRANSFERASE"/>
    <property type="match status" value="1"/>
</dbReference>
<dbReference type="Proteomes" id="UP001597119">
    <property type="component" value="Unassembled WGS sequence"/>
</dbReference>
<dbReference type="EMBL" id="JBHUDJ010000006">
    <property type="protein sequence ID" value="MFD1587766.1"/>
    <property type="molecule type" value="Genomic_DNA"/>
</dbReference>
<evidence type="ECO:0000313" key="6">
    <source>
        <dbReference type="Proteomes" id="UP001597119"/>
    </source>
</evidence>
<dbReference type="GO" id="GO:0032259">
    <property type="term" value="P:methylation"/>
    <property type="evidence" value="ECO:0007669"/>
    <property type="project" value="UniProtKB-KW"/>
</dbReference>
<dbReference type="PANTHER" id="PTHR44068">
    <property type="entry name" value="ZGC:194242"/>
    <property type="match status" value="1"/>
</dbReference>
<dbReference type="Pfam" id="PF08241">
    <property type="entry name" value="Methyltransf_11"/>
    <property type="match status" value="1"/>
</dbReference>
<accession>A0ABD6CCK4</accession>
<dbReference type="InterPro" id="IPR020803">
    <property type="entry name" value="MeTfrase_dom"/>
</dbReference>
<sequence>MDTATIAEYYTESHIDYQLIWQLPVSHGLHAGYHDEEYSTHGAAVENMNRVLADKVDVGPDDRVLDCGCGVGGSSVWLGDHRGATVEGIDLVPMQLRKARDLASKRGVDDRVSFSRQDFTNTAYPDDSFDVIWGIEAICHAEDKADFIAEAARLLDDGGRLVLSDGFRAVDQMTPHERESMDKWLDGWAVPNLAGADTFREELDERGFDDIRFEDATENVMPSSKRLYWVSRLAAPIEKVMLKTGLRTETQAQNRVAARYQHETLDDGLWTYGIFAAER</sequence>
<gene>
    <name evidence="5" type="ORF">ACFR9U_12290</name>
</gene>
<evidence type="ECO:0000256" key="3">
    <source>
        <dbReference type="ARBA" id="ARBA00022691"/>
    </source>
</evidence>
<evidence type="ECO:0000313" key="5">
    <source>
        <dbReference type="EMBL" id="MFD1587766.1"/>
    </source>
</evidence>
<dbReference type="AlphaFoldDB" id="A0ABD6CCK4"/>